<dbReference type="EMBL" id="CP061800">
    <property type="protein sequence ID" value="QTA91838.1"/>
    <property type="molecule type" value="Genomic_DNA"/>
</dbReference>
<dbReference type="RefSeq" id="WP_207679445.1">
    <property type="nucleotide sequence ID" value="NZ_CP061800.1"/>
</dbReference>
<comment type="similarity">
    <text evidence="1">Belongs to the type-I restriction system S methylase family.</text>
</comment>
<dbReference type="Proteomes" id="UP000663722">
    <property type="component" value="Chromosome"/>
</dbReference>
<dbReference type="InterPro" id="IPR044946">
    <property type="entry name" value="Restrct_endonuc_typeI_TRD_sf"/>
</dbReference>
<protein>
    <submittedName>
        <fullName evidence="5">Restriction modification system methylase, HsdS family</fullName>
    </submittedName>
</protein>
<keyword evidence="2" id="KW-0680">Restriction system</keyword>
<evidence type="ECO:0000259" key="4">
    <source>
        <dbReference type="Pfam" id="PF01420"/>
    </source>
</evidence>
<dbReference type="PANTHER" id="PTHR30408:SF12">
    <property type="entry name" value="TYPE I RESTRICTION ENZYME MJAVIII SPECIFICITY SUBUNIT"/>
    <property type="match status" value="1"/>
</dbReference>
<feature type="domain" description="Type I restriction modification DNA specificity" evidence="4">
    <location>
        <begin position="26"/>
        <end position="193"/>
    </location>
</feature>
<dbReference type="Gene3D" id="1.10.287.1120">
    <property type="entry name" value="Bipartite methylase S protein"/>
    <property type="match status" value="1"/>
</dbReference>
<proteinExistence type="inferred from homology"/>
<dbReference type="Gene3D" id="3.90.220.20">
    <property type="entry name" value="DNA methylase specificity domains"/>
    <property type="match status" value="2"/>
</dbReference>
<dbReference type="AlphaFoldDB" id="A0A975BUF4"/>
<dbReference type="KEGG" id="dmm:dnm_079120"/>
<evidence type="ECO:0000256" key="3">
    <source>
        <dbReference type="ARBA" id="ARBA00023125"/>
    </source>
</evidence>
<evidence type="ECO:0000256" key="1">
    <source>
        <dbReference type="ARBA" id="ARBA00010923"/>
    </source>
</evidence>
<dbReference type="GO" id="GO:0032259">
    <property type="term" value="P:methylation"/>
    <property type="evidence" value="ECO:0007669"/>
    <property type="project" value="UniProtKB-KW"/>
</dbReference>
<dbReference type="GO" id="GO:0003677">
    <property type="term" value="F:DNA binding"/>
    <property type="evidence" value="ECO:0007669"/>
    <property type="project" value="UniProtKB-KW"/>
</dbReference>
<evidence type="ECO:0000313" key="6">
    <source>
        <dbReference type="Proteomes" id="UP000663722"/>
    </source>
</evidence>
<reference evidence="5" key="1">
    <citation type="journal article" date="2021" name="Microb. Physiol.">
        <title>Proteogenomic Insights into the Physiology of Marine, Sulfate-Reducing, Filamentous Desulfonema limicola and Desulfonema magnum.</title>
        <authorList>
            <person name="Schnaars V."/>
            <person name="Wohlbrand L."/>
            <person name="Scheve S."/>
            <person name="Hinrichs C."/>
            <person name="Reinhardt R."/>
            <person name="Rabus R."/>
        </authorList>
    </citation>
    <scope>NUCLEOTIDE SEQUENCE</scope>
    <source>
        <strain evidence="5">4be13</strain>
    </source>
</reference>
<keyword evidence="3" id="KW-0238">DNA-binding</keyword>
<dbReference type="InterPro" id="IPR052021">
    <property type="entry name" value="Type-I_RS_S_subunit"/>
</dbReference>
<name>A0A975BUF4_9BACT</name>
<gene>
    <name evidence="5" type="ORF">dnm_079120</name>
</gene>
<keyword evidence="5" id="KW-0489">Methyltransferase</keyword>
<evidence type="ECO:0000256" key="2">
    <source>
        <dbReference type="ARBA" id="ARBA00022747"/>
    </source>
</evidence>
<accession>A0A975BUF4</accession>
<organism evidence="5 6">
    <name type="scientific">Desulfonema magnum</name>
    <dbReference type="NCBI Taxonomy" id="45655"/>
    <lineage>
        <taxon>Bacteria</taxon>
        <taxon>Pseudomonadati</taxon>
        <taxon>Thermodesulfobacteriota</taxon>
        <taxon>Desulfobacteria</taxon>
        <taxon>Desulfobacterales</taxon>
        <taxon>Desulfococcaceae</taxon>
        <taxon>Desulfonema</taxon>
    </lineage>
</organism>
<dbReference type="SUPFAM" id="SSF116734">
    <property type="entry name" value="DNA methylase specificity domain"/>
    <property type="match status" value="2"/>
</dbReference>
<evidence type="ECO:0000313" key="5">
    <source>
        <dbReference type="EMBL" id="QTA91838.1"/>
    </source>
</evidence>
<feature type="domain" description="Type I restriction modification DNA specificity" evidence="4">
    <location>
        <begin position="230"/>
        <end position="394"/>
    </location>
</feature>
<dbReference type="PANTHER" id="PTHR30408">
    <property type="entry name" value="TYPE-1 RESTRICTION ENZYME ECOKI SPECIFICITY PROTEIN"/>
    <property type="match status" value="1"/>
</dbReference>
<dbReference type="REBASE" id="468795">
    <property type="entry name" value="S.Dma2077ORF79130P"/>
</dbReference>
<keyword evidence="6" id="KW-1185">Reference proteome</keyword>
<dbReference type="Pfam" id="PF01420">
    <property type="entry name" value="Methylase_S"/>
    <property type="match status" value="2"/>
</dbReference>
<keyword evidence="5" id="KW-0808">Transferase</keyword>
<sequence>MNIRLKPYKKYKDSGVEWLGKIPTYWQPTKIKHLFKERSQKGYPQEPLLAATQTKGVVPKEMYENRTVVAVNDLQNLKLVEKGDFVISLRSFQGGIEIAHYRGIISPAYTIMIPKKMVDGQYFKFLFKSKGLIENLNIYVTGIRQGQNIDYSKFRNSIMPLPPVSEQKVIADFLNRKTEQANTFIEKQTRVIELLEEQKKAIINKAVTKGLNPDAPMKDSGVEWLGEIPAHWEVRKLKFIGKIVLGKMLCSNDLGGYHYKHYLKSKNIGWINVIATNIDKMWFSNHELKLYKVEKGDLLLSEGGEVGKTCIWENEIEECYIQNSVHKVTIDKNNYNKFYLYYFYSIGHTGVFKAIVNQVSIAHLTREKLKEIECIVPTKEEQQQIVTHIETQAAKIDQAIDKAEKEITLVKEYLQSLIYHVVTGRVKIIDN</sequence>
<dbReference type="InterPro" id="IPR000055">
    <property type="entry name" value="Restrct_endonuc_typeI_TRD"/>
</dbReference>
<dbReference type="GO" id="GO:0008168">
    <property type="term" value="F:methyltransferase activity"/>
    <property type="evidence" value="ECO:0007669"/>
    <property type="project" value="UniProtKB-KW"/>
</dbReference>
<dbReference type="GO" id="GO:0009307">
    <property type="term" value="P:DNA restriction-modification system"/>
    <property type="evidence" value="ECO:0007669"/>
    <property type="project" value="UniProtKB-KW"/>
</dbReference>